<evidence type="ECO:0000256" key="2">
    <source>
        <dbReference type="SAM" id="SignalP"/>
    </source>
</evidence>
<dbReference type="PANTHER" id="PTHR33881">
    <property type="entry name" value="NEUROGENIC LOCUS NOTCH-LIKE PROTEIN"/>
    <property type="match status" value="1"/>
</dbReference>
<keyword evidence="2" id="KW-0732">Signal</keyword>
<dbReference type="PANTHER" id="PTHR33881:SF17">
    <property type="entry name" value="EGF-LIKE DOMAIN-CONTAINING PROTEIN"/>
    <property type="match status" value="1"/>
</dbReference>
<evidence type="ECO:0000313" key="3">
    <source>
        <dbReference type="EMBL" id="CAD1846264.1"/>
    </source>
</evidence>
<protein>
    <recommendedName>
        <fullName evidence="4">EGF-like domain-containing protein</fullName>
    </recommendedName>
</protein>
<keyword evidence="1" id="KW-1133">Transmembrane helix</keyword>
<dbReference type="AlphaFoldDB" id="A0A6V7QST8"/>
<feature type="transmembrane region" description="Helical" evidence="1">
    <location>
        <begin position="198"/>
        <end position="220"/>
    </location>
</feature>
<organism evidence="3">
    <name type="scientific">Ananas comosus var. bracteatus</name>
    <name type="common">red pineapple</name>
    <dbReference type="NCBI Taxonomy" id="296719"/>
    <lineage>
        <taxon>Eukaryota</taxon>
        <taxon>Viridiplantae</taxon>
        <taxon>Streptophyta</taxon>
        <taxon>Embryophyta</taxon>
        <taxon>Tracheophyta</taxon>
        <taxon>Spermatophyta</taxon>
        <taxon>Magnoliopsida</taxon>
        <taxon>Liliopsida</taxon>
        <taxon>Poales</taxon>
        <taxon>Bromeliaceae</taxon>
        <taxon>Bromelioideae</taxon>
        <taxon>Ananas</taxon>
    </lineage>
</organism>
<sequence length="223" mass="23332">MMGRATTAKLALVLVLLQAISPLFPLTTTANDFLSPLLSPVFDGICKEVGCGKGKCKASTNTIVGFECECDQGWTQLHIGDNLRFLPCVIPNCSVNYSCYNDSSAGVPATSPSPPPTNASISDPCMLAYCGGGTCLKRSEFDHKCECKKGYSNLLNINALPCYRDCSLGADCANLGITLPNSSSPPSPSSLSDSTNSLAGGTVSPNYLVALLVFASIVMVRAT</sequence>
<evidence type="ECO:0000256" key="1">
    <source>
        <dbReference type="SAM" id="Phobius"/>
    </source>
</evidence>
<reference evidence="3" key="1">
    <citation type="submission" date="2020-07" db="EMBL/GenBank/DDBJ databases">
        <authorList>
            <person name="Lin J."/>
        </authorList>
    </citation>
    <scope>NUCLEOTIDE SEQUENCE</scope>
</reference>
<keyword evidence="1" id="KW-0472">Membrane</keyword>
<proteinExistence type="predicted"/>
<feature type="chain" id="PRO_5027868343" description="EGF-like domain-containing protein" evidence="2">
    <location>
        <begin position="31"/>
        <end position="223"/>
    </location>
</feature>
<dbReference type="EMBL" id="CAJEUB010000013">
    <property type="protein sequence ID" value="CAD1846264.1"/>
    <property type="molecule type" value="Genomic_DNA"/>
</dbReference>
<evidence type="ECO:0008006" key="4">
    <source>
        <dbReference type="Google" id="ProtNLM"/>
    </source>
</evidence>
<keyword evidence="1" id="KW-0812">Transmembrane</keyword>
<accession>A0A6V7QST8</accession>
<feature type="signal peptide" evidence="2">
    <location>
        <begin position="1"/>
        <end position="30"/>
    </location>
</feature>
<name>A0A6V7QST8_ANACO</name>
<gene>
    <name evidence="3" type="ORF">CB5_LOCUS29475</name>
</gene>